<dbReference type="AlphaFoldDB" id="Q4S7X2"/>
<dbReference type="EMBL" id="CAAE01014710">
    <property type="protein sequence ID" value="CAG03260.1"/>
    <property type="molecule type" value="Genomic_DNA"/>
</dbReference>
<protein>
    <submittedName>
        <fullName evidence="1">(spotted green pufferfish) hypothetical protein</fullName>
    </submittedName>
</protein>
<gene>
    <name evidence="1" type="ORF">GSTENG00022598001</name>
</gene>
<reference evidence="1" key="1">
    <citation type="journal article" date="2004" name="Nature">
        <title>Genome duplication in the teleost fish Tetraodon nigroviridis reveals the early vertebrate proto-karyotype.</title>
        <authorList>
            <person name="Jaillon O."/>
            <person name="Aury J.-M."/>
            <person name="Brunet F."/>
            <person name="Petit J.-L."/>
            <person name="Stange-Thomann N."/>
            <person name="Mauceli E."/>
            <person name="Bouneau L."/>
            <person name="Fischer C."/>
            <person name="Ozouf-Costaz C."/>
            <person name="Bernot A."/>
            <person name="Nicaud S."/>
            <person name="Jaffe D."/>
            <person name="Fisher S."/>
            <person name="Lutfalla G."/>
            <person name="Dossat C."/>
            <person name="Segurens B."/>
            <person name="Dasilva C."/>
            <person name="Salanoubat M."/>
            <person name="Levy M."/>
            <person name="Boudet N."/>
            <person name="Castellano S."/>
            <person name="Anthouard V."/>
            <person name="Jubin C."/>
            <person name="Castelli V."/>
            <person name="Katinka M."/>
            <person name="Vacherie B."/>
            <person name="Biemont C."/>
            <person name="Skalli Z."/>
            <person name="Cattolico L."/>
            <person name="Poulain J."/>
            <person name="De Berardinis V."/>
            <person name="Cruaud C."/>
            <person name="Duprat S."/>
            <person name="Brottier P."/>
            <person name="Coutanceau J.-P."/>
            <person name="Gouzy J."/>
            <person name="Parra G."/>
            <person name="Lardier G."/>
            <person name="Chapple C."/>
            <person name="McKernan K.J."/>
            <person name="McEwan P."/>
            <person name="Bosak S."/>
            <person name="Kellis M."/>
            <person name="Volff J.-N."/>
            <person name="Guigo R."/>
            <person name="Zody M.C."/>
            <person name="Mesirov J."/>
            <person name="Lindblad-Toh K."/>
            <person name="Birren B."/>
            <person name="Nusbaum C."/>
            <person name="Kahn D."/>
            <person name="Robinson-Rechavi M."/>
            <person name="Laudet V."/>
            <person name="Schachter V."/>
            <person name="Quetier F."/>
            <person name="Saurin W."/>
            <person name="Scarpelli C."/>
            <person name="Wincker P."/>
            <person name="Lander E.S."/>
            <person name="Weissenbach J."/>
            <person name="Roest Crollius H."/>
        </authorList>
    </citation>
    <scope>NUCLEOTIDE SEQUENCE [LARGE SCALE GENOMIC DNA]</scope>
</reference>
<evidence type="ECO:0000313" key="1">
    <source>
        <dbReference type="EMBL" id="CAG03260.1"/>
    </source>
</evidence>
<name>Q4S7X2_TETNG</name>
<sequence>MGSRMRLEAVKRQDWALTCQEFLNY</sequence>
<dbReference type="KEGG" id="tng:GSTEN00022598G001"/>
<comment type="caution">
    <text evidence="1">The sequence shown here is derived from an EMBL/GenBank/DDBJ whole genome shotgun (WGS) entry which is preliminary data.</text>
</comment>
<reference evidence="1" key="2">
    <citation type="submission" date="2004-02" db="EMBL/GenBank/DDBJ databases">
        <authorList>
            <consortium name="Genoscope"/>
            <consortium name="Whitehead Institute Centre for Genome Research"/>
        </authorList>
    </citation>
    <scope>NUCLEOTIDE SEQUENCE</scope>
</reference>
<accession>Q4S7X2</accession>
<proteinExistence type="predicted"/>
<organism evidence="1">
    <name type="scientific">Tetraodon nigroviridis</name>
    <name type="common">Spotted green pufferfish</name>
    <name type="synonym">Chelonodon nigroviridis</name>
    <dbReference type="NCBI Taxonomy" id="99883"/>
    <lineage>
        <taxon>Eukaryota</taxon>
        <taxon>Metazoa</taxon>
        <taxon>Chordata</taxon>
        <taxon>Craniata</taxon>
        <taxon>Vertebrata</taxon>
        <taxon>Euteleostomi</taxon>
        <taxon>Actinopterygii</taxon>
        <taxon>Neopterygii</taxon>
        <taxon>Teleostei</taxon>
        <taxon>Neoteleostei</taxon>
        <taxon>Acanthomorphata</taxon>
        <taxon>Eupercaria</taxon>
        <taxon>Tetraodontiformes</taxon>
        <taxon>Tetradontoidea</taxon>
        <taxon>Tetraodontidae</taxon>
        <taxon>Tetraodon</taxon>
    </lineage>
</organism>